<evidence type="ECO:0000313" key="2">
    <source>
        <dbReference type="Proteomes" id="UP000001514"/>
    </source>
</evidence>
<keyword evidence="2" id="KW-1185">Reference proteome</keyword>
<dbReference type="KEGG" id="smo:SELMODRAFT_411442"/>
<dbReference type="Gramene" id="EFJ27997">
    <property type="protein sequence ID" value="EFJ27997"/>
    <property type="gene ID" value="SELMODRAFT_411442"/>
</dbReference>
<dbReference type="EMBL" id="GL377580">
    <property type="protein sequence ID" value="EFJ27997.1"/>
    <property type="molecule type" value="Genomic_DNA"/>
</dbReference>
<dbReference type="InParanoid" id="D8RHY2"/>
<sequence>MATVLRERRIFFVLVVALLRLWFKTGVVRALVVRITQLSEESIVKWLEYMTEAFWDIQSSREQSFQKKNACHIATANLVGHSIRWFLVINMNCIIRNHLFIMDPNGGNSWVIKYICKAITLEVQSQAYITCFL</sequence>
<protein>
    <submittedName>
        <fullName evidence="1">Uncharacterized protein</fullName>
    </submittedName>
</protein>
<dbReference type="Proteomes" id="UP000001514">
    <property type="component" value="Unassembled WGS sequence"/>
</dbReference>
<dbReference type="AlphaFoldDB" id="D8RHY2"/>
<proteinExistence type="predicted"/>
<accession>D8RHY2</accession>
<evidence type="ECO:0000313" key="1">
    <source>
        <dbReference type="EMBL" id="EFJ27997.1"/>
    </source>
</evidence>
<dbReference type="HOGENOM" id="CLU_1910270_0_0_1"/>
<gene>
    <name evidence="1" type="ORF">SELMODRAFT_411442</name>
</gene>
<organism evidence="2">
    <name type="scientific">Selaginella moellendorffii</name>
    <name type="common">Spikemoss</name>
    <dbReference type="NCBI Taxonomy" id="88036"/>
    <lineage>
        <taxon>Eukaryota</taxon>
        <taxon>Viridiplantae</taxon>
        <taxon>Streptophyta</taxon>
        <taxon>Embryophyta</taxon>
        <taxon>Tracheophyta</taxon>
        <taxon>Lycopodiopsida</taxon>
        <taxon>Selaginellales</taxon>
        <taxon>Selaginellaceae</taxon>
        <taxon>Selaginella</taxon>
    </lineage>
</organism>
<reference evidence="1 2" key="1">
    <citation type="journal article" date="2011" name="Science">
        <title>The Selaginella genome identifies genetic changes associated with the evolution of vascular plants.</title>
        <authorList>
            <person name="Banks J.A."/>
            <person name="Nishiyama T."/>
            <person name="Hasebe M."/>
            <person name="Bowman J.L."/>
            <person name="Gribskov M."/>
            <person name="dePamphilis C."/>
            <person name="Albert V.A."/>
            <person name="Aono N."/>
            <person name="Aoyama T."/>
            <person name="Ambrose B.A."/>
            <person name="Ashton N.W."/>
            <person name="Axtell M.J."/>
            <person name="Barker E."/>
            <person name="Barker M.S."/>
            <person name="Bennetzen J.L."/>
            <person name="Bonawitz N.D."/>
            <person name="Chapple C."/>
            <person name="Cheng C."/>
            <person name="Correa L.G."/>
            <person name="Dacre M."/>
            <person name="DeBarry J."/>
            <person name="Dreyer I."/>
            <person name="Elias M."/>
            <person name="Engstrom E.M."/>
            <person name="Estelle M."/>
            <person name="Feng L."/>
            <person name="Finet C."/>
            <person name="Floyd S.K."/>
            <person name="Frommer W.B."/>
            <person name="Fujita T."/>
            <person name="Gramzow L."/>
            <person name="Gutensohn M."/>
            <person name="Harholt J."/>
            <person name="Hattori M."/>
            <person name="Heyl A."/>
            <person name="Hirai T."/>
            <person name="Hiwatashi Y."/>
            <person name="Ishikawa M."/>
            <person name="Iwata M."/>
            <person name="Karol K.G."/>
            <person name="Koehler B."/>
            <person name="Kolukisaoglu U."/>
            <person name="Kubo M."/>
            <person name="Kurata T."/>
            <person name="Lalonde S."/>
            <person name="Li K."/>
            <person name="Li Y."/>
            <person name="Litt A."/>
            <person name="Lyons E."/>
            <person name="Manning G."/>
            <person name="Maruyama T."/>
            <person name="Michael T.P."/>
            <person name="Mikami K."/>
            <person name="Miyazaki S."/>
            <person name="Morinaga S."/>
            <person name="Murata T."/>
            <person name="Mueller-Roeber B."/>
            <person name="Nelson D.R."/>
            <person name="Obara M."/>
            <person name="Oguri Y."/>
            <person name="Olmstead R.G."/>
            <person name="Onodera N."/>
            <person name="Petersen B.L."/>
            <person name="Pils B."/>
            <person name="Prigge M."/>
            <person name="Rensing S.A."/>
            <person name="Riano-Pachon D.M."/>
            <person name="Roberts A.W."/>
            <person name="Sato Y."/>
            <person name="Scheller H.V."/>
            <person name="Schulz B."/>
            <person name="Schulz C."/>
            <person name="Shakirov E.V."/>
            <person name="Shibagaki N."/>
            <person name="Shinohara N."/>
            <person name="Shippen D.E."/>
            <person name="Soerensen I."/>
            <person name="Sotooka R."/>
            <person name="Sugimoto N."/>
            <person name="Sugita M."/>
            <person name="Sumikawa N."/>
            <person name="Tanurdzic M."/>
            <person name="Theissen G."/>
            <person name="Ulvskov P."/>
            <person name="Wakazuki S."/>
            <person name="Weng J.K."/>
            <person name="Willats W.W."/>
            <person name="Wipf D."/>
            <person name="Wolf P.G."/>
            <person name="Yang L."/>
            <person name="Zimmer A.D."/>
            <person name="Zhu Q."/>
            <person name="Mitros T."/>
            <person name="Hellsten U."/>
            <person name="Loque D."/>
            <person name="Otillar R."/>
            <person name="Salamov A."/>
            <person name="Schmutz J."/>
            <person name="Shapiro H."/>
            <person name="Lindquist E."/>
            <person name="Lucas S."/>
            <person name="Rokhsar D."/>
            <person name="Grigoriev I.V."/>
        </authorList>
    </citation>
    <scope>NUCLEOTIDE SEQUENCE [LARGE SCALE GENOMIC DNA]</scope>
</reference>
<name>D8RHY2_SELML</name>